<keyword evidence="4" id="KW-0812">Transmembrane</keyword>
<dbReference type="CDD" id="cd07302">
    <property type="entry name" value="CHD"/>
    <property type="match status" value="1"/>
</dbReference>
<feature type="transmembrane region" description="Helical" evidence="4">
    <location>
        <begin position="170"/>
        <end position="189"/>
    </location>
</feature>
<dbReference type="GO" id="GO:0005886">
    <property type="term" value="C:plasma membrane"/>
    <property type="evidence" value="ECO:0007669"/>
    <property type="project" value="UniProtKB-SubCell"/>
</dbReference>
<evidence type="ECO:0000256" key="1">
    <source>
        <dbReference type="ARBA" id="ARBA00004651"/>
    </source>
</evidence>
<evidence type="ECO:0000256" key="4">
    <source>
        <dbReference type="SAM" id="Phobius"/>
    </source>
</evidence>
<dbReference type="InterPro" id="IPR034804">
    <property type="entry name" value="SQR/QFR_C/D"/>
</dbReference>
<feature type="transmembrane region" description="Helical" evidence="4">
    <location>
        <begin position="89"/>
        <end position="108"/>
    </location>
</feature>
<evidence type="ECO:0000259" key="5">
    <source>
        <dbReference type="PROSITE" id="PS50125"/>
    </source>
</evidence>
<feature type="transmembrane region" description="Helical" evidence="4">
    <location>
        <begin position="209"/>
        <end position="231"/>
    </location>
</feature>
<sequence>MTLISTATKTKMHIASGIVLLVFLTMHFTNHALGLSSVSMMETGRAFFNQVWRSWPGTILLYGAILVHFISALDAFYRRKTLWMPIGEVLKIGFGLALPFLIASHVMGTRLEFALSGYDRGYPQVLAVVWATPGNRLWYAIAVIVAWTHGCLGLWFWLRARSWFPRIAPLFHMAAVIVPLVAFLGVYAGGRFITSLPPFLDYRPKTDPATIPSILAAFYLVLGSLIGIILLMKIIPSRDRIEITYFGSKRVPISPGLSVLEVSRAAGIPHVSICGGRGRCSTCRIQILEGLEGQPAPQERERATLASIGAPDDVRLACQLRPNHNLTVLPLVEADGLVFTAQNAPDKAAGRERMVAALFCDLRGFTELSEQKLPYDVVFLLNRYFAMVDDVVEGTGGVVDKFIGDGAIALFGLDTPLNKACRQALLCAARLSAELEALNRSFNAELDTPLRIAIGLHAGSAIVGRMGHGRAASLTAIGDTINIASRLEGLAKEHDAELAVSAEVVRQANVTFIDHTSQELSIRGRTATVETWIVPNAGEIERCVTTPAAGMNLNSEALGKAS</sequence>
<dbReference type="SUPFAM" id="SSF81343">
    <property type="entry name" value="Fumarate reductase respiratory complex transmembrane subunits"/>
    <property type="match status" value="1"/>
</dbReference>
<keyword evidence="8" id="KW-1185">Reference proteome</keyword>
<evidence type="ECO:0000259" key="6">
    <source>
        <dbReference type="PROSITE" id="PS51085"/>
    </source>
</evidence>
<dbReference type="InterPro" id="IPR036010">
    <property type="entry name" value="2Fe-2S_ferredoxin-like_sf"/>
</dbReference>
<feature type="domain" description="Guanylate cyclase" evidence="5">
    <location>
        <begin position="356"/>
        <end position="488"/>
    </location>
</feature>
<accession>A0A936YKI2</accession>
<evidence type="ECO:0000313" key="8">
    <source>
        <dbReference type="Proteomes" id="UP000633219"/>
    </source>
</evidence>
<comment type="subcellular location">
    <subcellularLocation>
        <location evidence="1">Cell membrane</location>
        <topology evidence="1">Multi-pass membrane protein</topology>
    </subcellularLocation>
</comment>
<dbReference type="SUPFAM" id="SSF55073">
    <property type="entry name" value="Nucleotide cyclase"/>
    <property type="match status" value="1"/>
</dbReference>
<dbReference type="InterPro" id="IPR001054">
    <property type="entry name" value="A/G_cyclase"/>
</dbReference>
<evidence type="ECO:0000256" key="3">
    <source>
        <dbReference type="ARBA" id="ARBA00023136"/>
    </source>
</evidence>
<proteinExistence type="predicted"/>
<organism evidence="7 8">
    <name type="scientific">Rhizobium setariae</name>
    <dbReference type="NCBI Taxonomy" id="2801340"/>
    <lineage>
        <taxon>Bacteria</taxon>
        <taxon>Pseudomonadati</taxon>
        <taxon>Pseudomonadota</taxon>
        <taxon>Alphaproteobacteria</taxon>
        <taxon>Hyphomicrobiales</taxon>
        <taxon>Rhizobiaceae</taxon>
        <taxon>Rhizobium/Agrobacterium group</taxon>
        <taxon>Rhizobium</taxon>
    </lineage>
</organism>
<dbReference type="InterPro" id="IPR012675">
    <property type="entry name" value="Beta-grasp_dom_sf"/>
</dbReference>
<feature type="domain" description="2Fe-2S ferredoxin-type" evidence="6">
    <location>
        <begin position="239"/>
        <end position="334"/>
    </location>
</feature>
<dbReference type="GO" id="GO:0035556">
    <property type="term" value="P:intracellular signal transduction"/>
    <property type="evidence" value="ECO:0007669"/>
    <property type="project" value="InterPro"/>
</dbReference>
<dbReference type="RefSeq" id="WP_201655713.1">
    <property type="nucleotide sequence ID" value="NZ_JAEQNC010000004.1"/>
</dbReference>
<dbReference type="AlphaFoldDB" id="A0A936YKI2"/>
<dbReference type="Proteomes" id="UP000633219">
    <property type="component" value="Unassembled WGS sequence"/>
</dbReference>
<dbReference type="PROSITE" id="PS50125">
    <property type="entry name" value="GUANYLATE_CYCLASE_2"/>
    <property type="match status" value="1"/>
</dbReference>
<protein>
    <submittedName>
        <fullName evidence="7">Adenylate/guanylate cyclase domain-containing protein</fullName>
    </submittedName>
</protein>
<feature type="transmembrane region" description="Helical" evidence="4">
    <location>
        <begin position="58"/>
        <end position="77"/>
    </location>
</feature>
<dbReference type="InterPro" id="IPR001041">
    <property type="entry name" value="2Fe-2S_ferredoxin-type"/>
</dbReference>
<keyword evidence="3 4" id="KW-0472">Membrane</keyword>
<dbReference type="Gene3D" id="3.30.70.1230">
    <property type="entry name" value="Nucleotide cyclase"/>
    <property type="match status" value="1"/>
</dbReference>
<dbReference type="EMBL" id="JAEQNC010000004">
    <property type="protein sequence ID" value="MBL0371938.1"/>
    <property type="molecule type" value="Genomic_DNA"/>
</dbReference>
<reference evidence="7" key="1">
    <citation type="submission" date="2021-01" db="EMBL/GenBank/DDBJ databases">
        <title>Rhizobium sp. strain KVB221 16S ribosomal RNA gene Genome sequencing and assembly.</title>
        <authorList>
            <person name="Kang M."/>
        </authorList>
    </citation>
    <scope>NUCLEOTIDE SEQUENCE</scope>
    <source>
        <strain evidence="7">KVB221</strain>
    </source>
</reference>
<dbReference type="Pfam" id="PF00111">
    <property type="entry name" value="Fer2"/>
    <property type="match status" value="1"/>
</dbReference>
<dbReference type="CDD" id="cd00207">
    <property type="entry name" value="fer2"/>
    <property type="match status" value="1"/>
</dbReference>
<evidence type="ECO:0000256" key="2">
    <source>
        <dbReference type="ARBA" id="ARBA00022475"/>
    </source>
</evidence>
<evidence type="ECO:0000313" key="7">
    <source>
        <dbReference type="EMBL" id="MBL0371938.1"/>
    </source>
</evidence>
<dbReference type="PANTHER" id="PTHR43081:SF17">
    <property type="entry name" value="BLL5647 PROTEIN"/>
    <property type="match status" value="1"/>
</dbReference>
<dbReference type="InterPro" id="IPR050697">
    <property type="entry name" value="Adenylyl/Guanylyl_Cyclase_3/4"/>
</dbReference>
<dbReference type="InterPro" id="IPR029787">
    <property type="entry name" value="Nucleotide_cyclase"/>
</dbReference>
<dbReference type="Gene3D" id="3.10.20.30">
    <property type="match status" value="1"/>
</dbReference>
<dbReference type="SUPFAM" id="SSF54292">
    <property type="entry name" value="2Fe-2S ferredoxin-like"/>
    <property type="match status" value="1"/>
</dbReference>
<dbReference type="PROSITE" id="PS51085">
    <property type="entry name" value="2FE2S_FER_2"/>
    <property type="match status" value="1"/>
</dbReference>
<name>A0A936YKI2_9HYPH</name>
<feature type="transmembrane region" description="Helical" evidence="4">
    <location>
        <begin position="137"/>
        <end position="158"/>
    </location>
</feature>
<dbReference type="SMART" id="SM00044">
    <property type="entry name" value="CYCc"/>
    <property type="match status" value="1"/>
</dbReference>
<keyword evidence="4" id="KW-1133">Transmembrane helix</keyword>
<gene>
    <name evidence="7" type="ORF">JJB09_07855</name>
</gene>
<dbReference type="Pfam" id="PF00211">
    <property type="entry name" value="Guanylate_cyc"/>
    <property type="match status" value="1"/>
</dbReference>
<dbReference type="GO" id="GO:0006171">
    <property type="term" value="P:cAMP biosynthetic process"/>
    <property type="evidence" value="ECO:0007669"/>
    <property type="project" value="TreeGrafter"/>
</dbReference>
<dbReference type="PANTHER" id="PTHR43081">
    <property type="entry name" value="ADENYLATE CYCLASE, TERMINAL-DIFFERENTIATION SPECIFIC-RELATED"/>
    <property type="match status" value="1"/>
</dbReference>
<dbReference type="GO" id="GO:0051536">
    <property type="term" value="F:iron-sulfur cluster binding"/>
    <property type="evidence" value="ECO:0007669"/>
    <property type="project" value="InterPro"/>
</dbReference>
<dbReference type="GO" id="GO:0004016">
    <property type="term" value="F:adenylate cyclase activity"/>
    <property type="evidence" value="ECO:0007669"/>
    <property type="project" value="UniProtKB-ARBA"/>
</dbReference>
<keyword evidence="2" id="KW-1003">Cell membrane</keyword>
<comment type="caution">
    <text evidence="7">The sequence shown here is derived from an EMBL/GenBank/DDBJ whole genome shotgun (WGS) entry which is preliminary data.</text>
</comment>